<protein>
    <submittedName>
        <fullName evidence="1">Uncharacterized protein</fullName>
    </submittedName>
</protein>
<reference evidence="1" key="1">
    <citation type="submission" date="2019-08" db="EMBL/GenBank/DDBJ databases">
        <authorList>
            <person name="Kucharzyk K."/>
            <person name="Murdoch R.W."/>
            <person name="Higgins S."/>
            <person name="Loffler F."/>
        </authorList>
    </citation>
    <scope>NUCLEOTIDE SEQUENCE</scope>
</reference>
<proteinExistence type="predicted"/>
<dbReference type="EMBL" id="VSSQ01078296">
    <property type="protein sequence ID" value="MPN28133.1"/>
    <property type="molecule type" value="Genomic_DNA"/>
</dbReference>
<sequence length="216" mass="24402">MALGGYAVQGLLRIASPIEHEQRIIAKVPDDVVHDLHELHRIRDVAAIHRQIDQYVDRIAKLGGTEVHLPQVGTFVSGITEIIQLRPFRIHCDGSSIDIDISVLRVVHREQTFPQMRRDLRHDPPGTFHGTVEHAVTHLAADAWLVPYFGGFKPSSASFHGEVLRQPIGYDRTDQREKGLSFALGAVENLIKTQFLKIFSHAGDSTDRYRFIHVRL</sequence>
<name>A0A645GWV9_9ZZZZ</name>
<accession>A0A645GWV9</accession>
<comment type="caution">
    <text evidence="1">The sequence shown here is derived from an EMBL/GenBank/DDBJ whole genome shotgun (WGS) entry which is preliminary data.</text>
</comment>
<gene>
    <name evidence="1" type="ORF">SDC9_175572</name>
</gene>
<dbReference type="AlphaFoldDB" id="A0A645GWV9"/>
<evidence type="ECO:0000313" key="1">
    <source>
        <dbReference type="EMBL" id="MPN28133.1"/>
    </source>
</evidence>
<organism evidence="1">
    <name type="scientific">bioreactor metagenome</name>
    <dbReference type="NCBI Taxonomy" id="1076179"/>
    <lineage>
        <taxon>unclassified sequences</taxon>
        <taxon>metagenomes</taxon>
        <taxon>ecological metagenomes</taxon>
    </lineage>
</organism>